<organism evidence="2 3">
    <name type="scientific">Knipowitschia caucasica</name>
    <name type="common">Caucasian dwarf goby</name>
    <name type="synonym">Pomatoschistus caucasicus</name>
    <dbReference type="NCBI Taxonomy" id="637954"/>
    <lineage>
        <taxon>Eukaryota</taxon>
        <taxon>Metazoa</taxon>
        <taxon>Chordata</taxon>
        <taxon>Craniata</taxon>
        <taxon>Vertebrata</taxon>
        <taxon>Euteleostomi</taxon>
        <taxon>Actinopterygii</taxon>
        <taxon>Neopterygii</taxon>
        <taxon>Teleostei</taxon>
        <taxon>Neoteleostei</taxon>
        <taxon>Acanthomorphata</taxon>
        <taxon>Gobiaria</taxon>
        <taxon>Gobiiformes</taxon>
        <taxon>Gobioidei</taxon>
        <taxon>Gobiidae</taxon>
        <taxon>Gobiinae</taxon>
        <taxon>Knipowitschia</taxon>
    </lineage>
</organism>
<name>A0AAV2J9T7_KNICA</name>
<keyword evidence="3" id="KW-1185">Reference proteome</keyword>
<reference evidence="2 3" key="1">
    <citation type="submission" date="2024-04" db="EMBL/GenBank/DDBJ databases">
        <authorList>
            <person name="Waldvogel A.-M."/>
            <person name="Schoenle A."/>
        </authorList>
    </citation>
    <scope>NUCLEOTIDE SEQUENCE [LARGE SCALE GENOMIC DNA]</scope>
</reference>
<feature type="region of interest" description="Disordered" evidence="1">
    <location>
        <begin position="1"/>
        <end position="23"/>
    </location>
</feature>
<protein>
    <submittedName>
        <fullName evidence="2">Uncharacterized protein</fullName>
    </submittedName>
</protein>
<accession>A0AAV2J9T7</accession>
<evidence type="ECO:0000313" key="2">
    <source>
        <dbReference type="EMBL" id="CAL1573588.1"/>
    </source>
</evidence>
<dbReference type="AlphaFoldDB" id="A0AAV2J9T7"/>
<dbReference type="Proteomes" id="UP001497482">
    <property type="component" value="Chromosome 11"/>
</dbReference>
<evidence type="ECO:0000313" key="3">
    <source>
        <dbReference type="Proteomes" id="UP001497482"/>
    </source>
</evidence>
<proteinExistence type="predicted"/>
<gene>
    <name evidence="2" type="ORF">KC01_LOCUS5468</name>
</gene>
<evidence type="ECO:0000256" key="1">
    <source>
        <dbReference type="SAM" id="MobiDB-lite"/>
    </source>
</evidence>
<dbReference type="EMBL" id="OZ035833">
    <property type="protein sequence ID" value="CAL1573588.1"/>
    <property type="molecule type" value="Genomic_DNA"/>
</dbReference>
<sequence length="121" mass="13527">MRRDKLGLEQGHGAEISAKPHTHCTDTCVQAPEQMTGEDSTCPSPRVFSNANENAVLDPEDHLPFLRVRASAPQTCSIVRVCSARKQAAWMSVTYYRLHVRLKALDFRKSLWHDSADLPPA</sequence>